<name>A0ABS7PLG9_9SPHN</name>
<evidence type="ECO:0000313" key="1">
    <source>
        <dbReference type="EMBL" id="MBY8821312.1"/>
    </source>
</evidence>
<keyword evidence="2" id="KW-1185">Reference proteome</keyword>
<evidence type="ECO:0000313" key="2">
    <source>
        <dbReference type="Proteomes" id="UP000706039"/>
    </source>
</evidence>
<accession>A0ABS7PLG9</accession>
<reference evidence="1 2" key="1">
    <citation type="submission" date="2021-08" db="EMBL/GenBank/DDBJ databases">
        <authorList>
            <person name="Tuo L."/>
        </authorList>
    </citation>
    <scope>NUCLEOTIDE SEQUENCE [LARGE SCALE GENOMIC DNA]</scope>
    <source>
        <strain evidence="1 2">JCM 31229</strain>
    </source>
</reference>
<dbReference type="Proteomes" id="UP000706039">
    <property type="component" value="Unassembled WGS sequence"/>
</dbReference>
<evidence type="ECO:0008006" key="3">
    <source>
        <dbReference type="Google" id="ProtNLM"/>
    </source>
</evidence>
<comment type="caution">
    <text evidence="1">The sequence shown here is derived from an EMBL/GenBank/DDBJ whole genome shotgun (WGS) entry which is preliminary data.</text>
</comment>
<proteinExistence type="predicted"/>
<sequence>MSGILDGLGGNLEELGARFGVSPDQIRSVTETIGANLQGGAGQTQAIADAAGEHGLTLEKLQGVLAELGGTGALEKLGLDPNGDLLGQVTGFLDKDGDGSAIDDLTDLAKGFFGGKS</sequence>
<dbReference type="EMBL" id="JAINVV010000002">
    <property type="protein sequence ID" value="MBY8821312.1"/>
    <property type="molecule type" value="Genomic_DNA"/>
</dbReference>
<organism evidence="1 2">
    <name type="scientific">Sphingomonas colocasiae</name>
    <dbReference type="NCBI Taxonomy" id="1848973"/>
    <lineage>
        <taxon>Bacteria</taxon>
        <taxon>Pseudomonadati</taxon>
        <taxon>Pseudomonadota</taxon>
        <taxon>Alphaproteobacteria</taxon>
        <taxon>Sphingomonadales</taxon>
        <taxon>Sphingomonadaceae</taxon>
        <taxon>Sphingomonas</taxon>
    </lineage>
</organism>
<protein>
    <recommendedName>
        <fullName evidence="3">DUF937 domain-containing protein</fullName>
    </recommendedName>
</protein>
<dbReference type="RefSeq" id="WP_222988431.1">
    <property type="nucleotide sequence ID" value="NZ_JAINVV010000002.1"/>
</dbReference>
<gene>
    <name evidence="1" type="ORF">K7G82_03355</name>
</gene>